<reference evidence="2 3" key="1">
    <citation type="submission" date="2019-01" db="EMBL/GenBank/DDBJ databases">
        <title>Genomic insights into a novel species Rhodoferax sp.</title>
        <authorList>
            <person name="Jin L."/>
        </authorList>
    </citation>
    <scope>NUCLEOTIDE SEQUENCE [LARGE SCALE GENOMIC DNA]</scope>
    <source>
        <strain evidence="2 3">CHu59-6-5</strain>
    </source>
</reference>
<accession>A0A515DGP3</accession>
<name>A0A515DGP3_9BURK</name>
<organism evidence="2 3">
    <name type="scientific">Rhodoferax sediminis</name>
    <dbReference type="NCBI Taxonomy" id="2509614"/>
    <lineage>
        <taxon>Bacteria</taxon>
        <taxon>Pseudomonadati</taxon>
        <taxon>Pseudomonadota</taxon>
        <taxon>Betaproteobacteria</taxon>
        <taxon>Burkholderiales</taxon>
        <taxon>Comamonadaceae</taxon>
        <taxon>Rhodoferax</taxon>
    </lineage>
</organism>
<dbReference type="Proteomes" id="UP000316798">
    <property type="component" value="Chromosome"/>
</dbReference>
<dbReference type="OrthoDB" id="9811869at2"/>
<evidence type="ECO:0000259" key="1">
    <source>
        <dbReference type="Pfam" id="PF13391"/>
    </source>
</evidence>
<keyword evidence="2" id="KW-0378">Hydrolase</keyword>
<proteinExistence type="predicted"/>
<feature type="domain" description="HNH nuclease" evidence="1">
    <location>
        <begin position="156"/>
        <end position="206"/>
    </location>
</feature>
<evidence type="ECO:0000313" key="3">
    <source>
        <dbReference type="Proteomes" id="UP000316798"/>
    </source>
</evidence>
<dbReference type="EMBL" id="CP035503">
    <property type="protein sequence ID" value="QDL39559.1"/>
    <property type="molecule type" value="Genomic_DNA"/>
</dbReference>
<evidence type="ECO:0000313" key="2">
    <source>
        <dbReference type="EMBL" id="QDL39559.1"/>
    </source>
</evidence>
<keyword evidence="2" id="KW-0540">Nuclease</keyword>
<dbReference type="AlphaFoldDB" id="A0A515DGP3"/>
<dbReference type="GO" id="GO:0004519">
    <property type="term" value="F:endonuclease activity"/>
    <property type="evidence" value="ECO:0007669"/>
    <property type="project" value="UniProtKB-KW"/>
</dbReference>
<protein>
    <submittedName>
        <fullName evidence="2">HNH endonuclease</fullName>
    </submittedName>
</protein>
<dbReference type="KEGG" id="rhf:EUB48_21180"/>
<gene>
    <name evidence="2" type="ORF">EUB48_21180</name>
</gene>
<dbReference type="RefSeq" id="WP_142821023.1">
    <property type="nucleotide sequence ID" value="NZ_CP035503.1"/>
</dbReference>
<keyword evidence="3" id="KW-1185">Reference proteome</keyword>
<keyword evidence="2" id="KW-0255">Endonuclease</keyword>
<dbReference type="InterPro" id="IPR003615">
    <property type="entry name" value="HNH_nuc"/>
</dbReference>
<sequence length="263" mass="29174">MATEAAAHVNWTRPQTLAALHIYMQLPFGQLHRGNPKIKQLAEWMGRTPSSVAMKLTNLASLDPLIVASGRAGLKGASTLDRSIWTELQQNWDAVALEAAADYEHLASSHGVKADADLLEDAPPLEEGRTRNATVQVRVNQARFRKAVLASYNATCCISGLCHEKLVIASHIIPWSEDTKNRLNPQNGLCLSALHDRAYDQGLITVMPDFKVRVSKQLKPSAGDGFITESLLRFDDQPIQLPERFRPSPEFLASHARRFGFMR</sequence>
<dbReference type="Pfam" id="PF13391">
    <property type="entry name" value="HNH_2"/>
    <property type="match status" value="1"/>
</dbReference>